<evidence type="ECO:0000256" key="13">
    <source>
        <dbReference type="SAM" id="MobiDB-lite"/>
    </source>
</evidence>
<name>A0AAQ3QAH7_9LILI</name>
<evidence type="ECO:0000313" key="15">
    <source>
        <dbReference type="EMBL" id="WOL01933.1"/>
    </source>
</evidence>
<gene>
    <name evidence="15" type="ORF">Cni_G10652</name>
</gene>
<dbReference type="EMBL" id="CP136892">
    <property type="protein sequence ID" value="WOL01933.1"/>
    <property type="molecule type" value="Genomic_DNA"/>
</dbReference>
<evidence type="ECO:0000256" key="8">
    <source>
        <dbReference type="ARBA" id="ARBA00022912"/>
    </source>
</evidence>
<dbReference type="InterPro" id="IPR000222">
    <property type="entry name" value="PP2C_BS"/>
</dbReference>
<comment type="cofactor">
    <cofactor evidence="2">
        <name>Mg(2+)</name>
        <dbReference type="ChEBI" id="CHEBI:18420"/>
    </cofactor>
</comment>
<comment type="catalytic activity">
    <reaction evidence="11">
        <text>O-phospho-L-threonyl-[protein] + H2O = L-threonyl-[protein] + phosphate</text>
        <dbReference type="Rhea" id="RHEA:47004"/>
        <dbReference type="Rhea" id="RHEA-COMP:11060"/>
        <dbReference type="Rhea" id="RHEA-COMP:11605"/>
        <dbReference type="ChEBI" id="CHEBI:15377"/>
        <dbReference type="ChEBI" id="CHEBI:30013"/>
        <dbReference type="ChEBI" id="CHEBI:43474"/>
        <dbReference type="ChEBI" id="CHEBI:61977"/>
        <dbReference type="EC" id="3.1.3.16"/>
    </reaction>
</comment>
<evidence type="ECO:0000256" key="1">
    <source>
        <dbReference type="ARBA" id="ARBA00001936"/>
    </source>
</evidence>
<protein>
    <recommendedName>
        <fullName evidence="4">protein-serine/threonine phosphatase</fullName>
        <ecNumber evidence="4">3.1.3.16</ecNumber>
    </recommendedName>
</protein>
<keyword evidence="6 12" id="KW-0378">Hydrolase</keyword>
<evidence type="ECO:0000259" key="14">
    <source>
        <dbReference type="PROSITE" id="PS51746"/>
    </source>
</evidence>
<dbReference type="Pfam" id="PF00481">
    <property type="entry name" value="PP2C"/>
    <property type="match status" value="1"/>
</dbReference>
<evidence type="ECO:0000256" key="9">
    <source>
        <dbReference type="ARBA" id="ARBA00023211"/>
    </source>
</evidence>
<dbReference type="InterPro" id="IPR001932">
    <property type="entry name" value="PPM-type_phosphatase-like_dom"/>
</dbReference>
<evidence type="ECO:0000313" key="16">
    <source>
        <dbReference type="Proteomes" id="UP001327560"/>
    </source>
</evidence>
<evidence type="ECO:0000256" key="6">
    <source>
        <dbReference type="ARBA" id="ARBA00022801"/>
    </source>
</evidence>
<comment type="catalytic activity">
    <reaction evidence="10">
        <text>O-phospho-L-seryl-[protein] + H2O = L-seryl-[protein] + phosphate</text>
        <dbReference type="Rhea" id="RHEA:20629"/>
        <dbReference type="Rhea" id="RHEA-COMP:9863"/>
        <dbReference type="Rhea" id="RHEA-COMP:11604"/>
        <dbReference type="ChEBI" id="CHEBI:15377"/>
        <dbReference type="ChEBI" id="CHEBI:29999"/>
        <dbReference type="ChEBI" id="CHEBI:43474"/>
        <dbReference type="ChEBI" id="CHEBI:83421"/>
        <dbReference type="EC" id="3.1.3.16"/>
    </reaction>
</comment>
<keyword evidence="9" id="KW-0464">Manganese</keyword>
<comment type="cofactor">
    <cofactor evidence="1">
        <name>Mn(2+)</name>
        <dbReference type="ChEBI" id="CHEBI:29035"/>
    </cofactor>
</comment>
<evidence type="ECO:0000256" key="4">
    <source>
        <dbReference type="ARBA" id="ARBA00013081"/>
    </source>
</evidence>
<dbReference type="PROSITE" id="PS01032">
    <property type="entry name" value="PPM_1"/>
    <property type="match status" value="1"/>
</dbReference>
<evidence type="ECO:0000256" key="11">
    <source>
        <dbReference type="ARBA" id="ARBA00048336"/>
    </source>
</evidence>
<keyword evidence="7" id="KW-0460">Magnesium</keyword>
<keyword evidence="5" id="KW-0479">Metal-binding</keyword>
<dbReference type="PROSITE" id="PS51746">
    <property type="entry name" value="PPM_2"/>
    <property type="match status" value="1"/>
</dbReference>
<dbReference type="SUPFAM" id="SSF81606">
    <property type="entry name" value="PP2C-like"/>
    <property type="match status" value="1"/>
</dbReference>
<dbReference type="AlphaFoldDB" id="A0AAQ3QAH7"/>
<feature type="region of interest" description="Disordered" evidence="13">
    <location>
        <begin position="1"/>
        <end position="20"/>
    </location>
</feature>
<evidence type="ECO:0000256" key="3">
    <source>
        <dbReference type="ARBA" id="ARBA00006702"/>
    </source>
</evidence>
<dbReference type="CDD" id="cd00143">
    <property type="entry name" value="PP2Cc"/>
    <property type="match status" value="1"/>
</dbReference>
<dbReference type="GO" id="GO:0046872">
    <property type="term" value="F:metal ion binding"/>
    <property type="evidence" value="ECO:0007669"/>
    <property type="project" value="UniProtKB-KW"/>
</dbReference>
<accession>A0AAQ3QAH7</accession>
<keyword evidence="16" id="KW-1185">Reference proteome</keyword>
<evidence type="ECO:0000256" key="10">
    <source>
        <dbReference type="ARBA" id="ARBA00047761"/>
    </source>
</evidence>
<dbReference type="PANTHER" id="PTHR47992">
    <property type="entry name" value="PROTEIN PHOSPHATASE"/>
    <property type="match status" value="1"/>
</dbReference>
<evidence type="ECO:0000256" key="2">
    <source>
        <dbReference type="ARBA" id="ARBA00001946"/>
    </source>
</evidence>
<reference evidence="15 16" key="1">
    <citation type="submission" date="2023-10" db="EMBL/GenBank/DDBJ databases">
        <title>Chromosome-scale genome assembly provides insights into flower coloration mechanisms of Canna indica.</title>
        <authorList>
            <person name="Li C."/>
        </authorList>
    </citation>
    <scope>NUCLEOTIDE SEQUENCE [LARGE SCALE GENOMIC DNA]</scope>
    <source>
        <tissue evidence="15">Flower</tissue>
    </source>
</reference>
<dbReference type="Proteomes" id="UP001327560">
    <property type="component" value="Chromosome 3"/>
</dbReference>
<evidence type="ECO:0000256" key="5">
    <source>
        <dbReference type="ARBA" id="ARBA00022723"/>
    </source>
</evidence>
<comment type="similarity">
    <text evidence="3 12">Belongs to the PP2C family.</text>
</comment>
<dbReference type="InterPro" id="IPR036457">
    <property type="entry name" value="PPM-type-like_dom_sf"/>
</dbReference>
<sequence>MKIISNCWKPSMGSREGGSVSRTDPVIWHKDLGRHDVGEFSIAVAQANDPLEDGSQIESGPLSWSEATSAPRGTFVGVYDGHGGPQTSEFVTEHLFCNLKRFASELGGMSEEVIGKAFSATEDGFMSLVRHRWLNKPQIASVGSCCLVGIISDGMLYVANAGDSRVVLGRIERGIKQISAVQMSVEHNANIASVREELHLLHPNDPQIVVLKDTVWRVKGIIQVSRSIGDAFLKCAEFQREPLLPRFRLSEPFEKPILSAEPSIMAHRLSPEDQFLIFASDGLWENLSNEEVVNMIHNSPRSVRCLSSFGILKY</sequence>
<evidence type="ECO:0000256" key="12">
    <source>
        <dbReference type="RuleBase" id="RU003465"/>
    </source>
</evidence>
<evidence type="ECO:0000256" key="7">
    <source>
        <dbReference type="ARBA" id="ARBA00022842"/>
    </source>
</evidence>
<proteinExistence type="inferred from homology"/>
<dbReference type="EC" id="3.1.3.16" evidence="4"/>
<dbReference type="GO" id="GO:0004722">
    <property type="term" value="F:protein serine/threonine phosphatase activity"/>
    <property type="evidence" value="ECO:0007669"/>
    <property type="project" value="UniProtKB-EC"/>
</dbReference>
<feature type="domain" description="PPM-type phosphatase" evidence="14">
    <location>
        <begin position="36"/>
        <end position="314"/>
    </location>
</feature>
<dbReference type="InterPro" id="IPR015655">
    <property type="entry name" value="PP2C"/>
</dbReference>
<keyword evidence="8 12" id="KW-0904">Protein phosphatase</keyword>
<organism evidence="15 16">
    <name type="scientific">Canna indica</name>
    <name type="common">Indian-shot</name>
    <dbReference type="NCBI Taxonomy" id="4628"/>
    <lineage>
        <taxon>Eukaryota</taxon>
        <taxon>Viridiplantae</taxon>
        <taxon>Streptophyta</taxon>
        <taxon>Embryophyta</taxon>
        <taxon>Tracheophyta</taxon>
        <taxon>Spermatophyta</taxon>
        <taxon>Magnoliopsida</taxon>
        <taxon>Liliopsida</taxon>
        <taxon>Zingiberales</taxon>
        <taxon>Cannaceae</taxon>
        <taxon>Canna</taxon>
    </lineage>
</organism>
<dbReference type="Gene3D" id="3.60.40.10">
    <property type="entry name" value="PPM-type phosphatase domain"/>
    <property type="match status" value="1"/>
</dbReference>
<dbReference type="SMART" id="SM00332">
    <property type="entry name" value="PP2Cc"/>
    <property type="match status" value="1"/>
</dbReference>